<name>A0AAD3CMM9_9STRA</name>
<comment type="subcellular location">
    <subcellularLocation>
        <location evidence="1">Membrane</location>
        <topology evidence="1">Peripheral membrane protein</topology>
    </subcellularLocation>
</comment>
<feature type="compositionally biased region" description="Pro residues" evidence="6">
    <location>
        <begin position="135"/>
        <end position="144"/>
    </location>
</feature>
<feature type="compositionally biased region" description="Basic residues" evidence="6">
    <location>
        <begin position="235"/>
        <end position="249"/>
    </location>
</feature>
<evidence type="ECO:0000256" key="6">
    <source>
        <dbReference type="SAM" id="MobiDB-lite"/>
    </source>
</evidence>
<feature type="region of interest" description="Disordered" evidence="6">
    <location>
        <begin position="66"/>
        <end position="85"/>
    </location>
</feature>
<feature type="region of interest" description="Disordered" evidence="6">
    <location>
        <begin position="1020"/>
        <end position="1042"/>
    </location>
</feature>
<accession>A0AAD3CMM9</accession>
<comment type="similarity">
    <text evidence="2">Belongs to the VPS35 family.</text>
</comment>
<feature type="region of interest" description="Disordered" evidence="6">
    <location>
        <begin position="106"/>
        <end position="186"/>
    </location>
</feature>
<dbReference type="Gene3D" id="1.25.40.660">
    <property type="entry name" value="Vacuolar protein sorting-associated protein 35, helical subcomplex Vps35-C"/>
    <property type="match status" value="2"/>
</dbReference>
<keyword evidence="8" id="KW-1185">Reference proteome</keyword>
<sequence>MYGVPNTGMPQGAPPQPPGVPPPPPGQNNDMMYNNASNVMSANPNQSAPTPGSYAARSQAAYASDANNNMNMNTNNNQANAYPYQQNQNRPDMQQQQYDYGYQQQPQNMSANTMNPDPSQQQPMQQQQSQMSIPPNMPNYPPQQPALQQPIQMPQNQFQVPQQQVQQQQYPQQPYSQPSPYTPQPQLDSEQVLLQQATRRMQESTHIMRGAMEANDLSTTLDRAAAMLGELGDPKHHHHHRHHHGHHNHEPKAVMSPKHYYELHMMALDELPNLEEFFLSITAPSSEGCNIPRVKFTMEEIYQAVQFCPRAVPRLYLQICAGSALIRSTTMEQDDDANAQIKKNMTVKSVLKDLRDNVKCVQCPIRGLFLRHYLLQAMKDKLPDDGEEIGQDVNQQADNIEAMSANNNNDSKEVIGTTVDDTNFTNESSIAQTKRSNAVDDLMGGLGVDSNNMQGGFMDEPIISAPAAAPPAVPDMAPVQESSPNSIALVDAVEQDDPNAPGTVKDSYEFVLANFIEMNKLWVRIQHLPGDSKTKETKRKRERERNELRMMVGTNLVVLSQLEGVTSAIYGTVILPKILDQIVACHDPLAQAYLMDCIVQVFPDEFHIQTLEVVLSVCPKLREKVNIKTILQSVMNRMANYYADELLLNDEEDTHGVKMSVMMDSYSMFDTCIQNVLNARGIKLTAREAIRLESALVDFTLKCYPGQINYIDNCLRVCASALRGEGQHGILAPDGVTMQPNPIPLDDRAINELERILSLPLEELSLGVLDLEHYSELLELLPWENRKQVATQLLEVLDESGATISTVAELDQLFSIITPLLRNSPINGGGVNISEKDKDLIAKVIHIIYNEDTDLHFEVLNAAKRNIVTCGGGAENLTPVFYASMNLLHRVRDVEFPEVGYEKDGKYNCSTQEESEDKQDPVDVTENKSTEGDPAVHNESKEDDLSYGEDKEEDDLSYGDVSDQAGDIVKKDSVEELADEIEQMITIDDNLAQKDEETNQDLVEEVEEKQDELQSNIQGDLFADSPLETQEQEKEEETVSPPTFDKQVTCRKIFLFIQNLVAGLKNLNVETCFILSTEAAAAADCCARVVISRGGTCDFSSIAYTFLSEAFLAYESGITDSKMQVSTISTMIARLLKKNDQCKMVMLCSHLFYTYDDVENSYKNSQRALECLQRSLKVADICVSSSPGDLQLFVDILDIYLYHFEKSNPIITDKYISGLIALINQHIGDIGLLNPAIVAAKDHFVHIVKYINEKRSRDVRFSSIACNITM</sequence>
<dbReference type="GO" id="GO:0006886">
    <property type="term" value="P:intracellular protein transport"/>
    <property type="evidence" value="ECO:0007669"/>
    <property type="project" value="TreeGrafter"/>
</dbReference>
<feature type="compositionally biased region" description="Basic and acidic residues" evidence="6">
    <location>
        <begin position="918"/>
        <end position="944"/>
    </location>
</feature>
<keyword evidence="5" id="KW-0472">Membrane</keyword>
<dbReference type="InterPro" id="IPR042491">
    <property type="entry name" value="Vps35_C"/>
</dbReference>
<dbReference type="AlphaFoldDB" id="A0AAD3CMM9"/>
<feature type="region of interest" description="Disordered" evidence="6">
    <location>
        <begin position="902"/>
        <end position="964"/>
    </location>
</feature>
<reference evidence="7 8" key="1">
    <citation type="journal article" date="2021" name="Sci. Rep.">
        <title>The genome of the diatom Chaetoceros tenuissimus carries an ancient integrated fragment of an extant virus.</title>
        <authorList>
            <person name="Hongo Y."/>
            <person name="Kimura K."/>
            <person name="Takaki Y."/>
            <person name="Yoshida Y."/>
            <person name="Baba S."/>
            <person name="Kobayashi G."/>
            <person name="Nagasaki K."/>
            <person name="Hano T."/>
            <person name="Tomaru Y."/>
        </authorList>
    </citation>
    <scope>NUCLEOTIDE SEQUENCE [LARGE SCALE GENOMIC DNA]</scope>
    <source>
        <strain evidence="7 8">NIES-3715</strain>
    </source>
</reference>
<evidence type="ECO:0000313" key="8">
    <source>
        <dbReference type="Proteomes" id="UP001054902"/>
    </source>
</evidence>
<dbReference type="EMBL" id="BLLK01000029">
    <property type="protein sequence ID" value="GFH48731.1"/>
    <property type="molecule type" value="Genomic_DNA"/>
</dbReference>
<proteinExistence type="inferred from homology"/>
<evidence type="ECO:0008006" key="9">
    <source>
        <dbReference type="Google" id="ProtNLM"/>
    </source>
</evidence>
<feature type="compositionally biased region" description="Pro residues" evidence="6">
    <location>
        <begin position="12"/>
        <end position="26"/>
    </location>
</feature>
<evidence type="ECO:0000313" key="7">
    <source>
        <dbReference type="EMBL" id="GFH48731.1"/>
    </source>
</evidence>
<evidence type="ECO:0000256" key="4">
    <source>
        <dbReference type="ARBA" id="ARBA00022927"/>
    </source>
</evidence>
<evidence type="ECO:0000256" key="2">
    <source>
        <dbReference type="ARBA" id="ARBA00006536"/>
    </source>
</evidence>
<dbReference type="PANTHER" id="PTHR11099:SF0">
    <property type="entry name" value="VACUOLAR PROTEIN SORTING-ASSOCIATED PROTEIN 35"/>
    <property type="match status" value="1"/>
</dbReference>
<evidence type="ECO:0000256" key="1">
    <source>
        <dbReference type="ARBA" id="ARBA00004170"/>
    </source>
</evidence>
<dbReference type="Proteomes" id="UP001054902">
    <property type="component" value="Unassembled WGS sequence"/>
</dbReference>
<feature type="region of interest" description="Disordered" evidence="6">
    <location>
        <begin position="1"/>
        <end position="59"/>
    </location>
</feature>
<feature type="compositionally biased region" description="Low complexity" evidence="6">
    <location>
        <begin position="116"/>
        <end position="134"/>
    </location>
</feature>
<feature type="region of interest" description="Disordered" evidence="6">
    <location>
        <begin position="233"/>
        <end position="252"/>
    </location>
</feature>
<keyword evidence="3" id="KW-0813">Transport</keyword>
<dbReference type="Pfam" id="PF03635">
    <property type="entry name" value="Vps35"/>
    <property type="match status" value="2"/>
</dbReference>
<dbReference type="GO" id="GO:0005770">
    <property type="term" value="C:late endosome"/>
    <property type="evidence" value="ECO:0007669"/>
    <property type="project" value="TreeGrafter"/>
</dbReference>
<gene>
    <name evidence="7" type="ORF">CTEN210_05207</name>
</gene>
<dbReference type="GO" id="GO:0005829">
    <property type="term" value="C:cytosol"/>
    <property type="evidence" value="ECO:0007669"/>
    <property type="project" value="GOC"/>
</dbReference>
<organism evidence="7 8">
    <name type="scientific">Chaetoceros tenuissimus</name>
    <dbReference type="NCBI Taxonomy" id="426638"/>
    <lineage>
        <taxon>Eukaryota</taxon>
        <taxon>Sar</taxon>
        <taxon>Stramenopiles</taxon>
        <taxon>Ochrophyta</taxon>
        <taxon>Bacillariophyta</taxon>
        <taxon>Coscinodiscophyceae</taxon>
        <taxon>Chaetocerotophycidae</taxon>
        <taxon>Chaetocerotales</taxon>
        <taxon>Chaetocerotaceae</taxon>
        <taxon>Chaetoceros</taxon>
    </lineage>
</organism>
<dbReference type="PANTHER" id="PTHR11099">
    <property type="entry name" value="VACUOLAR SORTING PROTEIN 35"/>
    <property type="match status" value="1"/>
</dbReference>
<dbReference type="GO" id="GO:0042147">
    <property type="term" value="P:retrograde transport, endosome to Golgi"/>
    <property type="evidence" value="ECO:0007669"/>
    <property type="project" value="InterPro"/>
</dbReference>
<comment type="caution">
    <text evidence="7">The sequence shown here is derived from an EMBL/GenBank/DDBJ whole genome shotgun (WGS) entry which is preliminary data.</text>
</comment>
<feature type="compositionally biased region" description="Acidic residues" evidence="6">
    <location>
        <begin position="945"/>
        <end position="957"/>
    </location>
</feature>
<evidence type="ECO:0000256" key="3">
    <source>
        <dbReference type="ARBA" id="ARBA00022448"/>
    </source>
</evidence>
<keyword evidence="4" id="KW-0653">Protein transport</keyword>
<feature type="compositionally biased region" description="Low complexity" evidence="6">
    <location>
        <begin position="145"/>
        <end position="179"/>
    </location>
</feature>
<protein>
    <recommendedName>
        <fullName evidence="9">Vacuolar protein sorting-associated protein 35</fullName>
    </recommendedName>
</protein>
<dbReference type="InterPro" id="IPR005378">
    <property type="entry name" value="Vps35"/>
</dbReference>
<feature type="compositionally biased region" description="Polar residues" evidence="6">
    <location>
        <begin position="28"/>
        <end position="50"/>
    </location>
</feature>
<evidence type="ECO:0000256" key="5">
    <source>
        <dbReference type="ARBA" id="ARBA00023136"/>
    </source>
</evidence>
<dbReference type="GO" id="GO:0030906">
    <property type="term" value="C:retromer, cargo-selective complex"/>
    <property type="evidence" value="ECO:0007669"/>
    <property type="project" value="InterPro"/>
</dbReference>